<evidence type="ECO:0000256" key="2">
    <source>
        <dbReference type="SAM" id="MobiDB-lite"/>
    </source>
</evidence>
<feature type="compositionally biased region" description="Low complexity" evidence="2">
    <location>
        <begin position="412"/>
        <end position="429"/>
    </location>
</feature>
<feature type="region of interest" description="Disordered" evidence="2">
    <location>
        <begin position="708"/>
        <end position="863"/>
    </location>
</feature>
<evidence type="ECO:0000259" key="3">
    <source>
        <dbReference type="PROSITE" id="PS51271"/>
    </source>
</evidence>
<feature type="compositionally biased region" description="Basic and acidic residues" evidence="2">
    <location>
        <begin position="1243"/>
        <end position="1252"/>
    </location>
</feature>
<feature type="region of interest" description="Disordered" evidence="2">
    <location>
        <begin position="69"/>
        <end position="103"/>
    </location>
</feature>
<dbReference type="SMR" id="B4NCH2"/>
<dbReference type="PANTHER" id="PTHR22100:SF13">
    <property type="entry name" value="WINGS APART-LIKE PROTEIN HOMOLOG"/>
    <property type="match status" value="1"/>
</dbReference>
<feature type="region of interest" description="Disordered" evidence="2">
    <location>
        <begin position="1095"/>
        <end position="1252"/>
    </location>
</feature>
<evidence type="ECO:0000313" key="5">
    <source>
        <dbReference type="Proteomes" id="UP000007798"/>
    </source>
</evidence>
<feature type="region of interest" description="Disordered" evidence="2">
    <location>
        <begin position="876"/>
        <end position="1003"/>
    </location>
</feature>
<dbReference type="HOGENOM" id="CLU_001745_0_0_1"/>
<feature type="compositionally biased region" description="Polar residues" evidence="2">
    <location>
        <begin position="187"/>
        <end position="199"/>
    </location>
</feature>
<feature type="compositionally biased region" description="Low complexity" evidence="2">
    <location>
        <begin position="438"/>
        <end position="448"/>
    </location>
</feature>
<dbReference type="InterPro" id="IPR012502">
    <property type="entry name" value="WAPL_dom"/>
</dbReference>
<feature type="region of interest" description="Disordered" evidence="2">
    <location>
        <begin position="1826"/>
        <end position="1850"/>
    </location>
</feature>
<feature type="compositionally biased region" description="Basic and acidic residues" evidence="2">
    <location>
        <begin position="520"/>
        <end position="531"/>
    </location>
</feature>
<proteinExistence type="inferred from homology"/>
<feature type="compositionally biased region" description="Low complexity" evidence="2">
    <location>
        <begin position="777"/>
        <end position="795"/>
    </location>
</feature>
<keyword evidence="5" id="KW-1185">Reference proteome</keyword>
<organism evidence="4 5">
    <name type="scientific">Drosophila willistoni</name>
    <name type="common">Fruit fly</name>
    <dbReference type="NCBI Taxonomy" id="7260"/>
    <lineage>
        <taxon>Eukaryota</taxon>
        <taxon>Metazoa</taxon>
        <taxon>Ecdysozoa</taxon>
        <taxon>Arthropoda</taxon>
        <taxon>Hexapoda</taxon>
        <taxon>Insecta</taxon>
        <taxon>Pterygota</taxon>
        <taxon>Neoptera</taxon>
        <taxon>Endopterygota</taxon>
        <taxon>Diptera</taxon>
        <taxon>Brachycera</taxon>
        <taxon>Muscomorpha</taxon>
        <taxon>Ephydroidea</taxon>
        <taxon>Drosophilidae</taxon>
        <taxon>Drosophila</taxon>
        <taxon>Sophophora</taxon>
    </lineage>
</organism>
<dbReference type="InParanoid" id="B4NCH2"/>
<feature type="compositionally biased region" description="Acidic residues" evidence="2">
    <location>
        <begin position="975"/>
        <end position="987"/>
    </location>
</feature>
<feature type="compositionally biased region" description="Gly residues" evidence="2">
    <location>
        <begin position="893"/>
        <end position="905"/>
    </location>
</feature>
<dbReference type="InterPro" id="IPR016024">
    <property type="entry name" value="ARM-type_fold"/>
</dbReference>
<dbReference type="FunFam" id="1.25.10.10:FF:000374">
    <property type="entry name" value="Protein wings apart-like"/>
    <property type="match status" value="1"/>
</dbReference>
<dbReference type="FunCoup" id="B4NCH2">
    <property type="interactions" value="615"/>
</dbReference>
<feature type="compositionally biased region" description="Low complexity" evidence="2">
    <location>
        <begin position="1177"/>
        <end position="1190"/>
    </location>
</feature>
<feature type="region of interest" description="Disordered" evidence="2">
    <location>
        <begin position="122"/>
        <end position="491"/>
    </location>
</feature>
<feature type="compositionally biased region" description="Basic and acidic residues" evidence="2">
    <location>
        <begin position="366"/>
        <end position="383"/>
    </location>
</feature>
<feature type="compositionally biased region" description="Polar residues" evidence="2">
    <location>
        <begin position="137"/>
        <end position="159"/>
    </location>
</feature>
<gene>
    <name evidence="4" type="primary">Dwil\GK25084</name>
    <name evidence="4" type="ORF">Dwil_GK25084</name>
</gene>
<dbReference type="OrthoDB" id="78088at2759"/>
<feature type="compositionally biased region" description="Polar residues" evidence="2">
    <location>
        <begin position="551"/>
        <end position="564"/>
    </location>
</feature>
<sequence length="1850" mass="196928">MSRWGKNIVVPLDSLCKEKENTNRPTVARSVGTVGKWGKMGFTSTRTYTLSALHPMAAAAAAAAAAASPAQSPASTGGSGHDQHDPNDLSVSVPEPPKPKKFFKSRNAAPEVIAQIIQQLPHCGTGAGSSPMRGEQIATTPTRSSAGAATRISGGQDQTPKSKASKGGAAAHSAERKRKSPKKKMNQGGQATTNASTTLPGALGEADQEPSRLDEQQEVVTSSSSKKTKKPKEEKKLKPEAPPSRILGRARKAVNYCEVEEDERYPTPTKDLIIPKADASPDEALPPPPPPTTSSVGSSSGNAAAPLSTNAATAAAGGASGGGASTPTGMVGSSRTPEHPPIVLRISKGTSRLVSSDSDEEEDEDEHHQHHQEEDDEQRKSLDDNGDSVVKADGKVPLNTPKITVKPLRPPTEAGATEASEATSAAASGDLLDHQSKAATTAASAAAETIEDQKKKYDEAADEEEEEEEEEEDEEEPPEINYCTVKISPDKPPKERLKLIIKTDVIRNAIAKAAAAKAKAAGEDTPRSEKKSKSKKHKHLKHNLVVGGSGAVTTTITAESTQAEFKTPSPHLALSEPAAPPPLPTSVLPLRGSVISPTTRSDHDFDSQSSVLGSISSKGNSTPQPLAQAVQEDRCVIRSRGSSVITSDLETSQHSSLVAPPSDIESRLESMMDGAGGIATGTGMMADESAVPLQGDILAVLRGEIMPPKLNGVANKDIDRETGQGKEGGSTAVQEEEEQQPPKRSLRGRGKKATTTNAAPAPPVAATESRTRGRTKAAATAATTTAVTPTSTSSSPPAPATNKRSTRGRVAKKQQQQQQQQHQTTEMEIDEIPPIPTATEIEEPPPIIRGRGRRANNNNSASINNNINKIAANLSAKAEASRLNETETKGNGDTDGGGGGSGGAGNANDCPQTNLRSYGGRKRKNQQVTQVLQPEDEQQQQQQLDQQLEEEEAPPPSKILHKDNDVGGKGQEITTEADEDDEDDDDLLSNNSSMLQHDEGSSSLPAIRDYKFKDKFKRTLTLDTQVAAAAASAAASTAAAADSTAETRGSVKLVISKKKGSIFKSRALGPSDQEASAASKRHLYKHSWDAALEANGSGGTGSDASNTSAHVKGDSLLHMGGGSKSLGEADDSCSSSINNNSSTSSALRGGADSPALALSKHNSPAGTASGVGGTGTGASSAINASSSSLARQMKHQQQLAPNANAISNSMGQALGQNPFDLDLEPGGGGGGGTNSSSMANEESSSRVDRSKTKEYYTVVRNVKTAHQIQEIGEYQEMDDDVEYILDALQPHNPPPTRCLSALQLATKCMTPAFRMHVRAHGVVTKFFKALSDANKDLSLGLCTSAIMYILSQEGLNMDLDRDSLELMINLLEAEGIGAPSERANYERNKQKVRELCEEIKAQGKGTHLNVESITVGTLAMETLLSLTSKRAGEWFKEDLRKLGGLEHIIKTISHFCQPIIGGDVIGEDIEWNSSLLDNMQTVARCLRVLENVTQHNEANQRYMLTFDKGKAVNTLCQLYKLCDGQLICHPSNGSNSKEHPGVAMRELLIPVMKVLINLTHTFNESQPSLGAELLGKRSDVIETSFHLLLLASNYIPERCIFELSILVLTLLINLCMHTLPNRGILMQAQAPVDYIADNPPAGNKPVTALQALLEYFYKCEELARLVEKNTDAFLENNEKSKKKQEEVEETVNNLLQRAGHHMEHTLKGSYAAILIGNLIADNEQHEAIVRRQLRGNSFKEIVNVLEKYHTFMNLTSSLEAAFVAHMKSTKRIIDNFKKRDYIFEHSSDEHALPLNLETTTTTTISSITAATGSAGGSVGGIGVGSEKEGHISPTAASTKPRVYKTYSSHR</sequence>
<evidence type="ECO:0000256" key="1">
    <source>
        <dbReference type="ARBA" id="ARBA00006854"/>
    </source>
</evidence>
<feature type="compositionally biased region" description="Polar residues" evidence="2">
    <location>
        <begin position="607"/>
        <end position="625"/>
    </location>
</feature>
<protein>
    <recommendedName>
        <fullName evidence="3">WAPL domain-containing protein</fullName>
    </recommendedName>
</protein>
<feature type="domain" description="WAPL" evidence="3">
    <location>
        <begin position="1249"/>
        <end position="1755"/>
    </location>
</feature>
<feature type="compositionally biased region" description="Low complexity" evidence="2">
    <location>
        <begin position="1132"/>
        <end position="1145"/>
    </location>
</feature>
<reference evidence="4 5" key="1">
    <citation type="journal article" date="2007" name="Nature">
        <title>Evolution of genes and genomes on the Drosophila phylogeny.</title>
        <authorList>
            <consortium name="Drosophila 12 Genomes Consortium"/>
            <person name="Clark A.G."/>
            <person name="Eisen M.B."/>
            <person name="Smith D.R."/>
            <person name="Bergman C.M."/>
            <person name="Oliver B."/>
            <person name="Markow T.A."/>
            <person name="Kaufman T.C."/>
            <person name="Kellis M."/>
            <person name="Gelbart W."/>
            <person name="Iyer V.N."/>
            <person name="Pollard D.A."/>
            <person name="Sackton T.B."/>
            <person name="Larracuente A.M."/>
            <person name="Singh N.D."/>
            <person name="Abad J.P."/>
            <person name="Abt D.N."/>
            <person name="Adryan B."/>
            <person name="Aguade M."/>
            <person name="Akashi H."/>
            <person name="Anderson W.W."/>
            <person name="Aquadro C.F."/>
            <person name="Ardell D.H."/>
            <person name="Arguello R."/>
            <person name="Artieri C.G."/>
            <person name="Barbash D.A."/>
            <person name="Barker D."/>
            <person name="Barsanti P."/>
            <person name="Batterham P."/>
            <person name="Batzoglou S."/>
            <person name="Begun D."/>
            <person name="Bhutkar A."/>
            <person name="Blanco E."/>
            <person name="Bosak S.A."/>
            <person name="Bradley R.K."/>
            <person name="Brand A.D."/>
            <person name="Brent M.R."/>
            <person name="Brooks A.N."/>
            <person name="Brown R.H."/>
            <person name="Butlin R.K."/>
            <person name="Caggese C."/>
            <person name="Calvi B.R."/>
            <person name="Bernardo de Carvalho A."/>
            <person name="Caspi A."/>
            <person name="Castrezana S."/>
            <person name="Celniker S.E."/>
            <person name="Chang J.L."/>
            <person name="Chapple C."/>
            <person name="Chatterji S."/>
            <person name="Chinwalla A."/>
            <person name="Civetta A."/>
            <person name="Clifton S.W."/>
            <person name="Comeron J.M."/>
            <person name="Costello J.C."/>
            <person name="Coyne J.A."/>
            <person name="Daub J."/>
            <person name="David R.G."/>
            <person name="Delcher A.L."/>
            <person name="Delehaunty K."/>
            <person name="Do C.B."/>
            <person name="Ebling H."/>
            <person name="Edwards K."/>
            <person name="Eickbush T."/>
            <person name="Evans J.D."/>
            <person name="Filipski A."/>
            <person name="Findeiss S."/>
            <person name="Freyhult E."/>
            <person name="Fulton L."/>
            <person name="Fulton R."/>
            <person name="Garcia A.C."/>
            <person name="Gardiner A."/>
            <person name="Garfield D.A."/>
            <person name="Garvin B.E."/>
            <person name="Gibson G."/>
            <person name="Gilbert D."/>
            <person name="Gnerre S."/>
            <person name="Godfrey J."/>
            <person name="Good R."/>
            <person name="Gotea V."/>
            <person name="Gravely B."/>
            <person name="Greenberg A.J."/>
            <person name="Griffiths-Jones S."/>
            <person name="Gross S."/>
            <person name="Guigo R."/>
            <person name="Gustafson E.A."/>
            <person name="Haerty W."/>
            <person name="Hahn M.W."/>
            <person name="Halligan D.L."/>
            <person name="Halpern A.L."/>
            <person name="Halter G.M."/>
            <person name="Han M.V."/>
            <person name="Heger A."/>
            <person name="Hillier L."/>
            <person name="Hinrichs A.S."/>
            <person name="Holmes I."/>
            <person name="Hoskins R.A."/>
            <person name="Hubisz M.J."/>
            <person name="Hultmark D."/>
            <person name="Huntley M.A."/>
            <person name="Jaffe D.B."/>
            <person name="Jagadeeshan S."/>
            <person name="Jeck W.R."/>
            <person name="Johnson J."/>
            <person name="Jones C.D."/>
            <person name="Jordan W.C."/>
            <person name="Karpen G.H."/>
            <person name="Kataoka E."/>
            <person name="Keightley P.D."/>
            <person name="Kheradpour P."/>
            <person name="Kirkness E.F."/>
            <person name="Koerich L.B."/>
            <person name="Kristiansen K."/>
            <person name="Kudrna D."/>
            <person name="Kulathinal R.J."/>
            <person name="Kumar S."/>
            <person name="Kwok R."/>
            <person name="Lander E."/>
            <person name="Langley C.H."/>
            <person name="Lapoint R."/>
            <person name="Lazzaro B.P."/>
            <person name="Lee S.J."/>
            <person name="Levesque L."/>
            <person name="Li R."/>
            <person name="Lin C.F."/>
            <person name="Lin M.F."/>
            <person name="Lindblad-Toh K."/>
            <person name="Llopart A."/>
            <person name="Long M."/>
            <person name="Low L."/>
            <person name="Lozovsky E."/>
            <person name="Lu J."/>
            <person name="Luo M."/>
            <person name="Machado C.A."/>
            <person name="Makalowski W."/>
            <person name="Marzo M."/>
            <person name="Matsuda M."/>
            <person name="Matzkin L."/>
            <person name="McAllister B."/>
            <person name="McBride C.S."/>
            <person name="McKernan B."/>
            <person name="McKernan K."/>
            <person name="Mendez-Lago M."/>
            <person name="Minx P."/>
            <person name="Mollenhauer M.U."/>
            <person name="Montooth K."/>
            <person name="Mount S.M."/>
            <person name="Mu X."/>
            <person name="Myers E."/>
            <person name="Negre B."/>
            <person name="Newfeld S."/>
            <person name="Nielsen R."/>
            <person name="Noor M.A."/>
            <person name="O'Grady P."/>
            <person name="Pachter L."/>
            <person name="Papaceit M."/>
            <person name="Parisi M.J."/>
            <person name="Parisi M."/>
            <person name="Parts L."/>
            <person name="Pedersen J.S."/>
            <person name="Pesole G."/>
            <person name="Phillippy A.M."/>
            <person name="Ponting C.P."/>
            <person name="Pop M."/>
            <person name="Porcelli D."/>
            <person name="Powell J.R."/>
            <person name="Prohaska S."/>
            <person name="Pruitt K."/>
            <person name="Puig M."/>
            <person name="Quesneville H."/>
            <person name="Ram K.R."/>
            <person name="Rand D."/>
            <person name="Rasmussen M.D."/>
            <person name="Reed L.K."/>
            <person name="Reenan R."/>
            <person name="Reily A."/>
            <person name="Remington K.A."/>
            <person name="Rieger T.T."/>
            <person name="Ritchie M.G."/>
            <person name="Robin C."/>
            <person name="Rogers Y.H."/>
            <person name="Rohde C."/>
            <person name="Rozas J."/>
            <person name="Rubenfield M.J."/>
            <person name="Ruiz A."/>
            <person name="Russo S."/>
            <person name="Salzberg S.L."/>
            <person name="Sanchez-Gracia A."/>
            <person name="Saranga D.J."/>
            <person name="Sato H."/>
            <person name="Schaeffer S.W."/>
            <person name="Schatz M.C."/>
            <person name="Schlenke T."/>
            <person name="Schwartz R."/>
            <person name="Segarra C."/>
            <person name="Singh R.S."/>
            <person name="Sirot L."/>
            <person name="Sirota M."/>
            <person name="Sisneros N.B."/>
            <person name="Smith C.D."/>
            <person name="Smith T.F."/>
            <person name="Spieth J."/>
            <person name="Stage D.E."/>
            <person name="Stark A."/>
            <person name="Stephan W."/>
            <person name="Strausberg R.L."/>
            <person name="Strempel S."/>
            <person name="Sturgill D."/>
            <person name="Sutton G."/>
            <person name="Sutton G.G."/>
            <person name="Tao W."/>
            <person name="Teichmann S."/>
            <person name="Tobari Y.N."/>
            <person name="Tomimura Y."/>
            <person name="Tsolas J.M."/>
            <person name="Valente V.L."/>
            <person name="Venter E."/>
            <person name="Venter J.C."/>
            <person name="Vicario S."/>
            <person name="Vieira F.G."/>
            <person name="Vilella A.J."/>
            <person name="Villasante A."/>
            <person name="Walenz B."/>
            <person name="Wang J."/>
            <person name="Wasserman M."/>
            <person name="Watts T."/>
            <person name="Wilson D."/>
            <person name="Wilson R.K."/>
            <person name="Wing R.A."/>
            <person name="Wolfner M.F."/>
            <person name="Wong A."/>
            <person name="Wong G.K."/>
            <person name="Wu C.I."/>
            <person name="Wu G."/>
            <person name="Yamamoto D."/>
            <person name="Yang H.P."/>
            <person name="Yang S.P."/>
            <person name="Yorke J.A."/>
            <person name="Yoshida K."/>
            <person name="Zdobnov E."/>
            <person name="Zhang P."/>
            <person name="Zhang Y."/>
            <person name="Zimin A.V."/>
            <person name="Baldwin J."/>
            <person name="Abdouelleil A."/>
            <person name="Abdulkadir J."/>
            <person name="Abebe A."/>
            <person name="Abera B."/>
            <person name="Abreu J."/>
            <person name="Acer S.C."/>
            <person name="Aftuck L."/>
            <person name="Alexander A."/>
            <person name="An P."/>
            <person name="Anderson E."/>
            <person name="Anderson S."/>
            <person name="Arachi H."/>
            <person name="Azer M."/>
            <person name="Bachantsang P."/>
            <person name="Barry A."/>
            <person name="Bayul T."/>
            <person name="Berlin A."/>
            <person name="Bessette D."/>
            <person name="Bloom T."/>
            <person name="Blye J."/>
            <person name="Boguslavskiy L."/>
            <person name="Bonnet C."/>
            <person name="Boukhgalter B."/>
            <person name="Bourzgui I."/>
            <person name="Brown A."/>
            <person name="Cahill P."/>
            <person name="Channer S."/>
            <person name="Cheshatsang Y."/>
            <person name="Chuda L."/>
            <person name="Citroen M."/>
            <person name="Collymore A."/>
            <person name="Cooke P."/>
            <person name="Costello M."/>
            <person name="D'Aco K."/>
            <person name="Daza R."/>
            <person name="De Haan G."/>
            <person name="DeGray S."/>
            <person name="DeMaso C."/>
            <person name="Dhargay N."/>
            <person name="Dooley K."/>
            <person name="Dooley E."/>
            <person name="Doricent M."/>
            <person name="Dorje P."/>
            <person name="Dorjee K."/>
            <person name="Dupes A."/>
            <person name="Elong R."/>
            <person name="Falk J."/>
            <person name="Farina A."/>
            <person name="Faro S."/>
            <person name="Ferguson D."/>
            <person name="Fisher S."/>
            <person name="Foley C.D."/>
            <person name="Franke A."/>
            <person name="Friedrich D."/>
            <person name="Gadbois L."/>
            <person name="Gearin G."/>
            <person name="Gearin C.R."/>
            <person name="Giannoukos G."/>
            <person name="Goode T."/>
            <person name="Graham J."/>
            <person name="Grandbois E."/>
            <person name="Grewal S."/>
            <person name="Gyaltsen K."/>
            <person name="Hafez N."/>
            <person name="Hagos B."/>
            <person name="Hall J."/>
            <person name="Henson C."/>
            <person name="Hollinger A."/>
            <person name="Honan T."/>
            <person name="Huard M.D."/>
            <person name="Hughes L."/>
            <person name="Hurhula B."/>
            <person name="Husby M.E."/>
            <person name="Kamat A."/>
            <person name="Kanga B."/>
            <person name="Kashin S."/>
            <person name="Khazanovich D."/>
            <person name="Kisner P."/>
            <person name="Lance K."/>
            <person name="Lara M."/>
            <person name="Lee W."/>
            <person name="Lennon N."/>
            <person name="Letendre F."/>
            <person name="LeVine R."/>
            <person name="Lipovsky A."/>
            <person name="Liu X."/>
            <person name="Liu J."/>
            <person name="Liu S."/>
            <person name="Lokyitsang T."/>
            <person name="Lokyitsang Y."/>
            <person name="Lubonja R."/>
            <person name="Lui A."/>
            <person name="MacDonald P."/>
            <person name="Magnisalis V."/>
            <person name="Maru K."/>
            <person name="Matthews C."/>
            <person name="McCusker W."/>
            <person name="McDonough S."/>
            <person name="Mehta T."/>
            <person name="Meldrim J."/>
            <person name="Meneus L."/>
            <person name="Mihai O."/>
            <person name="Mihalev A."/>
            <person name="Mihova T."/>
            <person name="Mittelman R."/>
            <person name="Mlenga V."/>
            <person name="Montmayeur A."/>
            <person name="Mulrain L."/>
            <person name="Navidi A."/>
            <person name="Naylor J."/>
            <person name="Negash T."/>
            <person name="Nguyen T."/>
            <person name="Nguyen N."/>
            <person name="Nicol R."/>
            <person name="Norbu C."/>
            <person name="Norbu N."/>
            <person name="Novod N."/>
            <person name="O'Neill B."/>
            <person name="Osman S."/>
            <person name="Markiewicz E."/>
            <person name="Oyono O.L."/>
            <person name="Patti C."/>
            <person name="Phunkhang P."/>
            <person name="Pierre F."/>
            <person name="Priest M."/>
            <person name="Raghuraman S."/>
            <person name="Rege F."/>
            <person name="Reyes R."/>
            <person name="Rise C."/>
            <person name="Rogov P."/>
            <person name="Ross K."/>
            <person name="Ryan E."/>
            <person name="Settipalli S."/>
            <person name="Shea T."/>
            <person name="Sherpa N."/>
            <person name="Shi L."/>
            <person name="Shih D."/>
            <person name="Sparrow T."/>
            <person name="Spaulding J."/>
            <person name="Stalker J."/>
            <person name="Stange-Thomann N."/>
            <person name="Stavropoulos S."/>
            <person name="Stone C."/>
            <person name="Strader C."/>
            <person name="Tesfaye S."/>
            <person name="Thomson T."/>
            <person name="Thoulutsang Y."/>
            <person name="Thoulutsang D."/>
            <person name="Topham K."/>
            <person name="Topping I."/>
            <person name="Tsamla T."/>
            <person name="Vassiliev H."/>
            <person name="Vo A."/>
            <person name="Wangchuk T."/>
            <person name="Wangdi T."/>
            <person name="Weiand M."/>
            <person name="Wilkinson J."/>
            <person name="Wilson A."/>
            <person name="Yadav S."/>
            <person name="Young G."/>
            <person name="Yu Q."/>
            <person name="Zembek L."/>
            <person name="Zhong D."/>
            <person name="Zimmer A."/>
            <person name="Zwirko Z."/>
            <person name="Jaffe D.B."/>
            <person name="Alvarez P."/>
            <person name="Brockman W."/>
            <person name="Butler J."/>
            <person name="Chin C."/>
            <person name="Gnerre S."/>
            <person name="Grabherr M."/>
            <person name="Kleber M."/>
            <person name="Mauceli E."/>
            <person name="MacCallum I."/>
        </authorList>
    </citation>
    <scope>NUCLEOTIDE SEQUENCE [LARGE SCALE GENOMIC DNA]</scope>
    <source>
        <strain evidence="5">Tucson 14030-0811.24</strain>
    </source>
</reference>
<feature type="compositionally biased region" description="Low complexity" evidence="2">
    <location>
        <begin position="161"/>
        <end position="172"/>
    </location>
</feature>
<dbReference type="Gene3D" id="1.25.10.10">
    <property type="entry name" value="Leucine-rich Repeat Variant"/>
    <property type="match status" value="1"/>
</dbReference>
<feature type="compositionally biased region" description="Basic residues" evidence="2">
    <location>
        <begin position="175"/>
        <end position="185"/>
    </location>
</feature>
<dbReference type="STRING" id="7260.B4NCH2"/>
<feature type="compositionally biased region" description="Acidic residues" evidence="2">
    <location>
        <begin position="460"/>
        <end position="478"/>
    </location>
</feature>
<dbReference type="PROSITE" id="PS51271">
    <property type="entry name" value="WAPL"/>
    <property type="match status" value="1"/>
</dbReference>
<feature type="compositionally biased region" description="Low complexity" evidence="2">
    <location>
        <begin position="568"/>
        <end position="577"/>
    </location>
</feature>
<dbReference type="eggNOG" id="KOG2152">
    <property type="taxonomic scope" value="Eukaryota"/>
</dbReference>
<name>B4NCH2_DROWI</name>
<accession>B4NCH2</accession>
<comment type="similarity">
    <text evidence="1">Belongs to the WAPL family.</text>
</comment>
<dbReference type="PANTHER" id="PTHR22100">
    <property type="entry name" value="WINGS APART-LIKE PROTEIN HOMOLOG"/>
    <property type="match status" value="1"/>
</dbReference>
<feature type="region of interest" description="Disordered" evidence="2">
    <location>
        <begin position="514"/>
        <end position="634"/>
    </location>
</feature>
<dbReference type="InterPro" id="IPR039874">
    <property type="entry name" value="WAPL"/>
</dbReference>
<evidence type="ECO:0000313" key="4">
    <source>
        <dbReference type="EMBL" id="EDW82531.2"/>
    </source>
</evidence>
<feature type="compositionally biased region" description="Low complexity" evidence="2">
    <location>
        <begin position="293"/>
        <end position="317"/>
    </location>
</feature>
<dbReference type="SUPFAM" id="SSF48371">
    <property type="entry name" value="ARM repeat"/>
    <property type="match status" value="1"/>
</dbReference>
<dbReference type="InterPro" id="IPR022771">
    <property type="entry name" value="WAPL_C"/>
</dbReference>
<dbReference type="EMBL" id="CH964239">
    <property type="protein sequence ID" value="EDW82531.2"/>
    <property type="molecule type" value="Genomic_DNA"/>
</dbReference>
<feature type="compositionally biased region" description="Basic and acidic residues" evidence="2">
    <location>
        <begin position="879"/>
        <end position="892"/>
    </location>
</feature>
<feature type="compositionally biased region" description="Polar residues" evidence="2">
    <location>
        <begin position="1195"/>
        <end position="1215"/>
    </location>
</feature>
<feature type="compositionally biased region" description="Low complexity" evidence="2">
    <location>
        <begin position="753"/>
        <end position="767"/>
    </location>
</feature>
<dbReference type="Pfam" id="PF07814">
    <property type="entry name" value="WAPL"/>
    <property type="match status" value="1"/>
</dbReference>
<feature type="compositionally biased region" description="Basic residues" evidence="2">
    <location>
        <begin position="532"/>
        <end position="542"/>
    </location>
</feature>
<feature type="compositionally biased region" description="Low complexity" evidence="2">
    <location>
        <begin position="814"/>
        <end position="823"/>
    </location>
</feature>
<dbReference type="InterPro" id="IPR011989">
    <property type="entry name" value="ARM-like"/>
</dbReference>
<dbReference type="Proteomes" id="UP000007798">
    <property type="component" value="Unassembled WGS sequence"/>
</dbReference>